<accession>A0ABT1T0U2</accession>
<reference evidence="2 3" key="1">
    <citation type="submission" date="2022-07" db="EMBL/GenBank/DDBJ databases">
        <title>Mucilaginibacter sp. JC4.</title>
        <authorList>
            <person name="Le V."/>
            <person name="Ko S.-R."/>
            <person name="Ahn C.-Y."/>
            <person name="Oh H.-M."/>
        </authorList>
    </citation>
    <scope>NUCLEOTIDE SEQUENCE [LARGE SCALE GENOMIC DNA]</scope>
    <source>
        <strain evidence="2 3">JC4</strain>
    </source>
</reference>
<gene>
    <name evidence="2" type="ORF">NPE20_06560</name>
</gene>
<dbReference type="Proteomes" id="UP001204376">
    <property type="component" value="Unassembled WGS sequence"/>
</dbReference>
<evidence type="ECO:0008006" key="4">
    <source>
        <dbReference type="Google" id="ProtNLM"/>
    </source>
</evidence>
<evidence type="ECO:0000313" key="2">
    <source>
        <dbReference type="EMBL" id="MCQ6957608.1"/>
    </source>
</evidence>
<organism evidence="2 3">
    <name type="scientific">Mucilaginibacter aquariorum</name>
    <dbReference type="NCBI Taxonomy" id="2967225"/>
    <lineage>
        <taxon>Bacteria</taxon>
        <taxon>Pseudomonadati</taxon>
        <taxon>Bacteroidota</taxon>
        <taxon>Sphingobacteriia</taxon>
        <taxon>Sphingobacteriales</taxon>
        <taxon>Sphingobacteriaceae</taxon>
        <taxon>Mucilaginibacter</taxon>
    </lineage>
</organism>
<evidence type="ECO:0000256" key="1">
    <source>
        <dbReference type="SAM" id="MobiDB-lite"/>
    </source>
</evidence>
<sequence>MKASEGERFGMINGLGQARMDPQGSDFAYAHIQDQLASGEHVQVLLVKENRILEVRVAFSYKQPSVQNKTDQPTEDTRQQPFEPITTR</sequence>
<evidence type="ECO:0000313" key="3">
    <source>
        <dbReference type="Proteomes" id="UP001204376"/>
    </source>
</evidence>
<name>A0ABT1T0U2_9SPHI</name>
<comment type="caution">
    <text evidence="2">The sequence shown here is derived from an EMBL/GenBank/DDBJ whole genome shotgun (WGS) entry which is preliminary data.</text>
</comment>
<feature type="region of interest" description="Disordered" evidence="1">
    <location>
        <begin position="63"/>
        <end position="88"/>
    </location>
</feature>
<dbReference type="RefSeq" id="WP_256537811.1">
    <property type="nucleotide sequence ID" value="NZ_JANHOH010000001.1"/>
</dbReference>
<proteinExistence type="predicted"/>
<keyword evidence="3" id="KW-1185">Reference proteome</keyword>
<dbReference type="EMBL" id="JANHOH010000001">
    <property type="protein sequence ID" value="MCQ6957608.1"/>
    <property type="molecule type" value="Genomic_DNA"/>
</dbReference>
<protein>
    <recommendedName>
        <fullName evidence="4">PDZ domain-containing protein</fullName>
    </recommendedName>
</protein>